<dbReference type="AlphaFoldDB" id="A0A8C6SRU7"/>
<feature type="chain" id="PRO_5044681671" description="WxxW domain-containing protein" evidence="5">
    <location>
        <begin position="20"/>
        <end position="213"/>
    </location>
</feature>
<dbReference type="GO" id="GO:0005576">
    <property type="term" value="C:extracellular region"/>
    <property type="evidence" value="ECO:0007669"/>
    <property type="project" value="UniProtKB-SubCell"/>
</dbReference>
<feature type="domain" description="WxxW" evidence="6">
    <location>
        <begin position="60"/>
        <end position="117"/>
    </location>
</feature>
<sequence>MLKLLTLLVLAGLIPAGRLQRPVTISSLPLVDLVDEVDLVGLPIKKPVQYCWTEWFDWKTLVQGGLKKICPQPVDIEVTTMFGKSPGIAREIVEMDKEGFVCKSEDKCSGYRVRFACPPEYCAANVCWTDWFDRDDPSGTGDYETLNHLQKEYPGKICKKPKYIEVVTVSGNIPATATGQTFIIFNPTEGFVCKNEGTQFCKDYKVRFGCCCD</sequence>
<evidence type="ECO:0000256" key="1">
    <source>
        <dbReference type="ARBA" id="ARBA00004613"/>
    </source>
</evidence>
<dbReference type="InterPro" id="IPR025155">
    <property type="entry name" value="WxxW_domain"/>
</dbReference>
<evidence type="ECO:0000256" key="3">
    <source>
        <dbReference type="ARBA" id="ARBA00022729"/>
    </source>
</evidence>
<dbReference type="PANTHER" id="PTHR15031">
    <property type="entry name" value="CARTILAGE INTERMEDIATE LAYER PROTEIN CLIP"/>
    <property type="match status" value="1"/>
</dbReference>
<dbReference type="Proteomes" id="UP000694523">
    <property type="component" value="Unplaced"/>
</dbReference>
<feature type="signal peptide" evidence="5">
    <location>
        <begin position="1"/>
        <end position="19"/>
    </location>
</feature>
<dbReference type="Ensembl" id="ENSNMLT00000010532.1">
    <property type="protein sequence ID" value="ENSNMLP00000009313.1"/>
    <property type="gene ID" value="ENSNMLG00000006492.1"/>
</dbReference>
<comment type="subcellular location">
    <subcellularLocation>
        <location evidence="1">Secreted</location>
    </subcellularLocation>
</comment>
<keyword evidence="3 5" id="KW-0732">Signal</keyword>
<evidence type="ECO:0000313" key="7">
    <source>
        <dbReference type="Ensembl" id="ENSNMLP00000009309.1"/>
    </source>
</evidence>
<dbReference type="Ensembl" id="ENSNMLT00000010527.1">
    <property type="protein sequence ID" value="ENSNMLP00000009309.1"/>
    <property type="gene ID" value="ENSNMLG00000006492.1"/>
</dbReference>
<evidence type="ECO:0000313" key="8">
    <source>
        <dbReference type="Proteomes" id="UP000694523"/>
    </source>
</evidence>
<evidence type="ECO:0000256" key="4">
    <source>
        <dbReference type="ARBA" id="ARBA00023180"/>
    </source>
</evidence>
<evidence type="ECO:0000259" key="6">
    <source>
        <dbReference type="Pfam" id="PF13330"/>
    </source>
</evidence>
<keyword evidence="8" id="KW-1185">Reference proteome</keyword>
<dbReference type="PANTHER" id="PTHR15031:SF4">
    <property type="entry name" value="CARTILAGE INTERMEDIATE LAYER PROTEIN 1"/>
    <property type="match status" value="1"/>
</dbReference>
<name>A0A8C6SRU7_9GOBI</name>
<accession>A0A8C6SRU7</accession>
<organism evidence="7 8">
    <name type="scientific">Neogobius melanostomus</name>
    <name type="common">round goby</name>
    <dbReference type="NCBI Taxonomy" id="47308"/>
    <lineage>
        <taxon>Eukaryota</taxon>
        <taxon>Metazoa</taxon>
        <taxon>Chordata</taxon>
        <taxon>Craniata</taxon>
        <taxon>Vertebrata</taxon>
        <taxon>Euteleostomi</taxon>
        <taxon>Actinopterygii</taxon>
        <taxon>Neopterygii</taxon>
        <taxon>Teleostei</taxon>
        <taxon>Neoteleostei</taxon>
        <taxon>Acanthomorphata</taxon>
        <taxon>Gobiaria</taxon>
        <taxon>Gobiiformes</taxon>
        <taxon>Gobioidei</taxon>
        <taxon>Gobiidae</taxon>
        <taxon>Benthophilinae</taxon>
        <taxon>Neogobiini</taxon>
        <taxon>Neogobius</taxon>
    </lineage>
</organism>
<proteinExistence type="predicted"/>
<protein>
    <recommendedName>
        <fullName evidence="6">WxxW domain-containing protein</fullName>
    </recommendedName>
</protein>
<dbReference type="InterPro" id="IPR039675">
    <property type="entry name" value="CILP1/CILP2"/>
</dbReference>
<evidence type="ECO:0000256" key="5">
    <source>
        <dbReference type="SAM" id="SignalP"/>
    </source>
</evidence>
<feature type="domain" description="WxxW" evidence="6">
    <location>
        <begin position="128"/>
        <end position="210"/>
    </location>
</feature>
<reference evidence="7" key="1">
    <citation type="submission" date="2025-05" db="UniProtKB">
        <authorList>
            <consortium name="Ensembl"/>
        </authorList>
    </citation>
    <scope>IDENTIFICATION</scope>
</reference>
<dbReference type="Pfam" id="PF13330">
    <property type="entry name" value="Mucin2_WxxW"/>
    <property type="match status" value="2"/>
</dbReference>
<evidence type="ECO:0000256" key="2">
    <source>
        <dbReference type="ARBA" id="ARBA00022525"/>
    </source>
</evidence>
<keyword evidence="4" id="KW-0325">Glycoprotein</keyword>
<keyword evidence="2" id="KW-0964">Secreted</keyword>